<evidence type="ECO:0000256" key="1">
    <source>
        <dbReference type="ARBA" id="ARBA00023026"/>
    </source>
</evidence>
<dbReference type="Pfam" id="PF00089">
    <property type="entry name" value="Trypsin"/>
    <property type="match status" value="1"/>
</dbReference>
<dbReference type="GO" id="GO:0006508">
    <property type="term" value="P:proteolysis"/>
    <property type="evidence" value="ECO:0007669"/>
    <property type="project" value="InterPro"/>
</dbReference>
<dbReference type="OrthoDB" id="546450at2759"/>
<organism evidence="4 5">
    <name type="scientific">Thalassiosira oceanica</name>
    <name type="common">Marine diatom</name>
    <dbReference type="NCBI Taxonomy" id="159749"/>
    <lineage>
        <taxon>Eukaryota</taxon>
        <taxon>Sar</taxon>
        <taxon>Stramenopiles</taxon>
        <taxon>Ochrophyta</taxon>
        <taxon>Bacillariophyta</taxon>
        <taxon>Coscinodiscophyceae</taxon>
        <taxon>Thalassiosirophycidae</taxon>
        <taxon>Thalassiosirales</taxon>
        <taxon>Thalassiosiraceae</taxon>
        <taxon>Thalassiosira</taxon>
    </lineage>
</organism>
<dbReference type="AlphaFoldDB" id="K0SXC2"/>
<gene>
    <name evidence="4" type="ORF">THAOC_13494</name>
</gene>
<feature type="domain" description="Peptidase S1" evidence="3">
    <location>
        <begin position="193"/>
        <end position="492"/>
    </location>
</feature>
<evidence type="ECO:0000313" key="5">
    <source>
        <dbReference type="Proteomes" id="UP000266841"/>
    </source>
</evidence>
<evidence type="ECO:0000313" key="4">
    <source>
        <dbReference type="EMBL" id="EJK65626.1"/>
    </source>
</evidence>
<name>K0SXC2_THAOC</name>
<dbReference type="SUPFAM" id="SSF50494">
    <property type="entry name" value="Trypsin-like serine proteases"/>
    <property type="match status" value="1"/>
</dbReference>
<dbReference type="InterPro" id="IPR018114">
    <property type="entry name" value="TRYPSIN_HIS"/>
</dbReference>
<evidence type="ECO:0000259" key="3">
    <source>
        <dbReference type="PROSITE" id="PS50240"/>
    </source>
</evidence>
<sequence length="525" mass="58242">MTRGQADYRLITAVMSNARPIGSTWSIQPACRRCSGVAVLPLLGTLLDSPSSTSTSQFVIVPPARPLKNEHGREQCRDDFWCSRSNNMPSRRCLATLIGRGRSRAARRPCSAAAQLAQSAQPTGRDRRARRFRRGRGTVHGRARRSEHEHADAGRRWGACFVGVLSAPHQNDTTPPSKIPSDISFHYQEPDEIFYGSEMTEEEFVENYRYLVNIGNKDSPQCGASVISPRALLSAAHCFIDYTDGSYDAYIIDFIEVNRYDVSVDNGAGGKPVERRYLDRVFQDSETTVGKARVRSGFSFQDYIDRTGNDFALVILEDPLPDYITPVKLNSDDSVPTPGVDLQTMGWGLTEEDTYPDRPRIVTIPAISNEQCEELTFGDVYIPDNMVCTFDDEGPPERDACGGNFAANVETFSFNQATLTFASRYFTSTSIQVTRVALLFTTMAKGTSKLVLLAGALRLAKKNQEYHLFAFVTYAKIAPLFQGYDWIVSTVCHYTNGEASFCKSSKSSKSAKKSAPSWENCLGDL</sequence>
<dbReference type="PANTHER" id="PTHR24276:SF91">
    <property type="entry name" value="AT26814P-RELATED"/>
    <property type="match status" value="1"/>
</dbReference>
<dbReference type="SMART" id="SM00020">
    <property type="entry name" value="Tryp_SPc"/>
    <property type="match status" value="1"/>
</dbReference>
<keyword evidence="2" id="KW-1015">Disulfide bond</keyword>
<dbReference type="InterPro" id="IPR009003">
    <property type="entry name" value="Peptidase_S1_PA"/>
</dbReference>
<dbReference type="Proteomes" id="UP000266841">
    <property type="component" value="Unassembled WGS sequence"/>
</dbReference>
<keyword evidence="1" id="KW-0843">Virulence</keyword>
<dbReference type="PROSITE" id="PS50240">
    <property type="entry name" value="TRYPSIN_DOM"/>
    <property type="match status" value="1"/>
</dbReference>
<protein>
    <recommendedName>
        <fullName evidence="3">Peptidase S1 domain-containing protein</fullName>
    </recommendedName>
</protein>
<dbReference type="Gene3D" id="2.40.10.10">
    <property type="entry name" value="Trypsin-like serine proteases"/>
    <property type="match status" value="1"/>
</dbReference>
<dbReference type="EMBL" id="AGNL01015628">
    <property type="protein sequence ID" value="EJK65626.1"/>
    <property type="molecule type" value="Genomic_DNA"/>
</dbReference>
<dbReference type="GO" id="GO:0004252">
    <property type="term" value="F:serine-type endopeptidase activity"/>
    <property type="evidence" value="ECO:0007669"/>
    <property type="project" value="InterPro"/>
</dbReference>
<reference evidence="4 5" key="1">
    <citation type="journal article" date="2012" name="Genome Biol.">
        <title>Genome and low-iron response of an oceanic diatom adapted to chronic iron limitation.</title>
        <authorList>
            <person name="Lommer M."/>
            <person name="Specht M."/>
            <person name="Roy A.S."/>
            <person name="Kraemer L."/>
            <person name="Andreson R."/>
            <person name="Gutowska M.A."/>
            <person name="Wolf J."/>
            <person name="Bergner S.V."/>
            <person name="Schilhabel M.B."/>
            <person name="Klostermeier U.C."/>
            <person name="Beiko R.G."/>
            <person name="Rosenstiel P."/>
            <person name="Hippler M."/>
            <person name="Laroche J."/>
        </authorList>
    </citation>
    <scope>NUCLEOTIDE SEQUENCE [LARGE SCALE GENOMIC DNA]</scope>
    <source>
        <strain evidence="4 5">CCMP1005</strain>
    </source>
</reference>
<proteinExistence type="predicted"/>
<dbReference type="InterPro" id="IPR001254">
    <property type="entry name" value="Trypsin_dom"/>
</dbReference>
<comment type="caution">
    <text evidence="4">The sequence shown here is derived from an EMBL/GenBank/DDBJ whole genome shotgun (WGS) entry which is preliminary data.</text>
</comment>
<dbReference type="InterPro" id="IPR050430">
    <property type="entry name" value="Peptidase_S1"/>
</dbReference>
<dbReference type="PANTHER" id="PTHR24276">
    <property type="entry name" value="POLYSERASE-RELATED"/>
    <property type="match status" value="1"/>
</dbReference>
<dbReference type="InterPro" id="IPR043504">
    <property type="entry name" value="Peptidase_S1_PA_chymotrypsin"/>
</dbReference>
<evidence type="ECO:0000256" key="2">
    <source>
        <dbReference type="ARBA" id="ARBA00023157"/>
    </source>
</evidence>
<dbReference type="eggNOG" id="KOG3627">
    <property type="taxonomic scope" value="Eukaryota"/>
</dbReference>
<dbReference type="PROSITE" id="PS00134">
    <property type="entry name" value="TRYPSIN_HIS"/>
    <property type="match status" value="1"/>
</dbReference>
<keyword evidence="5" id="KW-1185">Reference proteome</keyword>
<accession>K0SXC2</accession>